<keyword evidence="3" id="KW-1185">Reference proteome</keyword>
<sequence length="203" mass="24007">MPRKNPFRMWTQAEKTRLQQLLQERYDEGRYWRDSRTSRKFLTKKMNEEFPARDQPGGRMFFERHVEEYLREWVENHRDPRLVEMPERESEEEEEEEGEDEGDDDDDDDDGSRDAMTNEVPERQGKDRQDVQDAQDTGYQAEEGEDSDADADEERGRGRERREGGKSGEAEARKANKKLPKRERAIVDDMKTVQASAIERMGD</sequence>
<feature type="compositionally biased region" description="Basic and acidic residues" evidence="1">
    <location>
        <begin position="154"/>
        <end position="174"/>
    </location>
</feature>
<evidence type="ECO:0000313" key="2">
    <source>
        <dbReference type="EMBL" id="TGO87229.1"/>
    </source>
</evidence>
<dbReference type="EMBL" id="PQXO01000240">
    <property type="protein sequence ID" value="TGO87229.1"/>
    <property type="molecule type" value="Genomic_DNA"/>
</dbReference>
<protein>
    <submittedName>
        <fullName evidence="2">Uncharacterized protein</fullName>
    </submittedName>
</protein>
<dbReference type="AlphaFoldDB" id="A0A4Z1KTA5"/>
<comment type="caution">
    <text evidence="2">The sequence shown here is derived from an EMBL/GenBank/DDBJ whole genome shotgun (WGS) entry which is preliminary data.</text>
</comment>
<reference evidence="2 3" key="1">
    <citation type="submission" date="2017-12" db="EMBL/GenBank/DDBJ databases">
        <title>Comparative genomics of Botrytis spp.</title>
        <authorList>
            <person name="Valero-Jimenez C.A."/>
            <person name="Tapia P."/>
            <person name="Veloso J."/>
            <person name="Silva-Moreno E."/>
            <person name="Staats M."/>
            <person name="Valdes J.H."/>
            <person name="Van Kan J.A.L."/>
        </authorList>
    </citation>
    <scope>NUCLEOTIDE SEQUENCE [LARGE SCALE GENOMIC DNA]</scope>
    <source>
        <strain evidence="2 3">MUCL3349</strain>
    </source>
</reference>
<evidence type="ECO:0000256" key="1">
    <source>
        <dbReference type="SAM" id="MobiDB-lite"/>
    </source>
</evidence>
<dbReference type="Proteomes" id="UP000297280">
    <property type="component" value="Unassembled WGS sequence"/>
</dbReference>
<accession>A0A4Z1KTA5</accession>
<feature type="compositionally biased region" description="Acidic residues" evidence="1">
    <location>
        <begin position="142"/>
        <end position="153"/>
    </location>
</feature>
<name>A0A4Z1KTA5_9HELO</name>
<gene>
    <name evidence="2" type="ORF">BPOR_0240g00010</name>
</gene>
<feature type="compositionally biased region" description="Basic and acidic residues" evidence="1">
    <location>
        <begin position="73"/>
        <end position="88"/>
    </location>
</feature>
<evidence type="ECO:0000313" key="3">
    <source>
        <dbReference type="Proteomes" id="UP000297280"/>
    </source>
</evidence>
<feature type="region of interest" description="Disordered" evidence="1">
    <location>
        <begin position="73"/>
        <end position="190"/>
    </location>
</feature>
<feature type="compositionally biased region" description="Acidic residues" evidence="1">
    <location>
        <begin position="89"/>
        <end position="111"/>
    </location>
</feature>
<proteinExistence type="predicted"/>
<organism evidence="2 3">
    <name type="scientific">Botrytis porri</name>
    <dbReference type="NCBI Taxonomy" id="87229"/>
    <lineage>
        <taxon>Eukaryota</taxon>
        <taxon>Fungi</taxon>
        <taxon>Dikarya</taxon>
        <taxon>Ascomycota</taxon>
        <taxon>Pezizomycotina</taxon>
        <taxon>Leotiomycetes</taxon>
        <taxon>Helotiales</taxon>
        <taxon>Sclerotiniaceae</taxon>
        <taxon>Botrytis</taxon>
    </lineage>
</organism>
<feature type="compositionally biased region" description="Basic and acidic residues" evidence="1">
    <location>
        <begin position="120"/>
        <end position="131"/>
    </location>
</feature>